<dbReference type="AlphaFoldDB" id="A0A1Z4C3N1"/>
<dbReference type="RefSeq" id="WP_088620985.1">
    <property type="nucleotide sequence ID" value="NZ_CP022129.1"/>
</dbReference>
<dbReference type="SUPFAM" id="SSF143120">
    <property type="entry name" value="YefM-like"/>
    <property type="match status" value="1"/>
</dbReference>
<keyword evidence="3" id="KW-1185">Reference proteome</keyword>
<evidence type="ECO:0000256" key="1">
    <source>
        <dbReference type="ARBA" id="ARBA00009981"/>
    </source>
</evidence>
<dbReference type="OrthoDB" id="165038at2"/>
<evidence type="ECO:0000313" key="3">
    <source>
        <dbReference type="Proteomes" id="UP000197019"/>
    </source>
</evidence>
<dbReference type="EMBL" id="CP022129">
    <property type="protein sequence ID" value="ASF48115.1"/>
    <property type="molecule type" value="Genomic_DNA"/>
</dbReference>
<sequence length="84" mass="9763">MVEVPATEFVKNFGQYRERVQRETIAVTSHGRTSGYFLSEHEYMLLMAHSRRAYHISELPEKTIEGIATAQMDSRHDYLNALMD</sequence>
<gene>
    <name evidence="2" type="ORF">CEK71_19735</name>
</gene>
<protein>
    <submittedName>
        <fullName evidence="2">Prevent-host-death protein</fullName>
    </submittedName>
</protein>
<organism evidence="2 3">
    <name type="scientific">Methylovulum psychrotolerans</name>
    <dbReference type="NCBI Taxonomy" id="1704499"/>
    <lineage>
        <taxon>Bacteria</taxon>
        <taxon>Pseudomonadati</taxon>
        <taxon>Pseudomonadota</taxon>
        <taxon>Gammaproteobacteria</taxon>
        <taxon>Methylococcales</taxon>
        <taxon>Methylococcaceae</taxon>
        <taxon>Methylovulum</taxon>
    </lineage>
</organism>
<proteinExistence type="inferred from homology"/>
<reference evidence="2 3" key="1">
    <citation type="submission" date="2017-06" db="EMBL/GenBank/DDBJ databases">
        <title>Genome Sequencing of the methanotroph Methylovulum psychrotolerants str. HV10-M2 isolated from a high-altitude environment.</title>
        <authorList>
            <person name="Mateos-Rivera A."/>
        </authorList>
    </citation>
    <scope>NUCLEOTIDE SEQUENCE [LARGE SCALE GENOMIC DNA]</scope>
    <source>
        <strain evidence="2 3">HV10_M2</strain>
    </source>
</reference>
<name>A0A1Z4C3N1_9GAMM</name>
<comment type="similarity">
    <text evidence="1">Belongs to the phD/YefM antitoxin family.</text>
</comment>
<dbReference type="KEGG" id="mpsy:CEK71_19735"/>
<accession>A0A1Z4C3N1</accession>
<dbReference type="Proteomes" id="UP000197019">
    <property type="component" value="Chromosome"/>
</dbReference>
<evidence type="ECO:0000313" key="2">
    <source>
        <dbReference type="EMBL" id="ASF48115.1"/>
    </source>
</evidence>
<dbReference type="InterPro" id="IPR036165">
    <property type="entry name" value="YefM-like_sf"/>
</dbReference>